<dbReference type="InterPro" id="IPR039556">
    <property type="entry name" value="ICL/PEPM"/>
</dbReference>
<dbReference type="SUPFAM" id="SSF51621">
    <property type="entry name" value="Phosphoenolpyruvate/pyruvate domain"/>
    <property type="match status" value="1"/>
</dbReference>
<protein>
    <recommendedName>
        <fullName evidence="3">Carboxyphosphonoenolpyruvate phosphonomutase-like protein</fullName>
    </recommendedName>
</protein>
<dbReference type="CDD" id="cd00377">
    <property type="entry name" value="ICL_PEPM"/>
    <property type="match status" value="1"/>
</dbReference>
<gene>
    <name evidence="1" type="ORF">PRK78_004712</name>
</gene>
<dbReference type="Pfam" id="PF13714">
    <property type="entry name" value="PEP_mutase"/>
    <property type="match status" value="1"/>
</dbReference>
<accession>A0AAF0DJA2</accession>
<organism evidence="1 2">
    <name type="scientific">Emydomyces testavorans</name>
    <dbReference type="NCBI Taxonomy" id="2070801"/>
    <lineage>
        <taxon>Eukaryota</taxon>
        <taxon>Fungi</taxon>
        <taxon>Dikarya</taxon>
        <taxon>Ascomycota</taxon>
        <taxon>Pezizomycotina</taxon>
        <taxon>Eurotiomycetes</taxon>
        <taxon>Eurotiomycetidae</taxon>
        <taxon>Onygenales</taxon>
        <taxon>Nannizziopsiaceae</taxon>
        <taxon>Emydomyces</taxon>
    </lineage>
</organism>
<evidence type="ECO:0000313" key="2">
    <source>
        <dbReference type="Proteomes" id="UP001219355"/>
    </source>
</evidence>
<dbReference type="EMBL" id="CP120629">
    <property type="protein sequence ID" value="WEW59243.1"/>
    <property type="molecule type" value="Genomic_DNA"/>
</dbReference>
<dbReference type="PANTHER" id="PTHR42905:SF16">
    <property type="entry name" value="CARBOXYPHOSPHONOENOLPYRUVATE PHOSPHONOMUTASE-LIKE PROTEIN (AFU_ORTHOLOGUE AFUA_5G07230)"/>
    <property type="match status" value="1"/>
</dbReference>
<dbReference type="PANTHER" id="PTHR42905">
    <property type="entry name" value="PHOSPHOENOLPYRUVATE CARBOXYLASE"/>
    <property type="match status" value="1"/>
</dbReference>
<reference evidence="1" key="1">
    <citation type="submission" date="2023-03" db="EMBL/GenBank/DDBJ databases">
        <title>Emydomyces testavorans Genome Sequence.</title>
        <authorList>
            <person name="Hoyer L."/>
        </authorList>
    </citation>
    <scope>NUCLEOTIDE SEQUENCE</scope>
    <source>
        <strain evidence="1">16-2883</strain>
    </source>
</reference>
<dbReference type="Gene3D" id="3.20.20.60">
    <property type="entry name" value="Phosphoenolpyruvate-binding domains"/>
    <property type="match status" value="1"/>
</dbReference>
<evidence type="ECO:0000313" key="1">
    <source>
        <dbReference type="EMBL" id="WEW59243.1"/>
    </source>
</evidence>
<dbReference type="GO" id="GO:0003824">
    <property type="term" value="F:catalytic activity"/>
    <property type="evidence" value="ECO:0007669"/>
    <property type="project" value="InterPro"/>
</dbReference>
<sequence>MSSASTRASKLRQLHVPGKPVVFANVYDPFTAKIVAANPSSEALATASYAVAAIHGLEDDELDLETNLAAVKRIATIAIKHDKPLTVDLQDGYGSRLEEAIEAIIAAGASGCNLEDRDNETGKLFPFDVAVDRVRRALAAAAKAGVPDFVLNARTDAVAYSFDVEEAVTRGKAYLDAGATTAFVWGGPRGGLSREEVVKLSNAFGGRLNVIALENGLTIQELADIGVARISVGPRLWRKAMSAFEGAANELLEQYQALKLRAE</sequence>
<dbReference type="AlphaFoldDB" id="A0AAF0DJA2"/>
<proteinExistence type="predicted"/>
<dbReference type="InterPro" id="IPR015813">
    <property type="entry name" value="Pyrv/PenolPyrv_kinase-like_dom"/>
</dbReference>
<evidence type="ECO:0008006" key="3">
    <source>
        <dbReference type="Google" id="ProtNLM"/>
    </source>
</evidence>
<keyword evidence="2" id="KW-1185">Reference proteome</keyword>
<dbReference type="Proteomes" id="UP001219355">
    <property type="component" value="Chromosome 3"/>
</dbReference>
<dbReference type="InterPro" id="IPR040442">
    <property type="entry name" value="Pyrv_kinase-like_dom_sf"/>
</dbReference>
<name>A0AAF0DJA2_9EURO</name>